<proteinExistence type="predicted"/>
<dbReference type="AlphaFoldDB" id="F8QIB3"/>
<accession>F8QIB3</accession>
<dbReference type="EMBL" id="GL945522">
    <property type="protein sequence ID" value="EGN91966.1"/>
    <property type="molecule type" value="Genomic_DNA"/>
</dbReference>
<gene>
    <name evidence="1" type="ORF">SERLA73DRAFT_66576</name>
</gene>
<evidence type="ECO:0000313" key="1">
    <source>
        <dbReference type="EMBL" id="EGN91966.1"/>
    </source>
</evidence>
<dbReference type="InParanoid" id="F8QIB3"/>
<dbReference type="Proteomes" id="UP000008063">
    <property type="component" value="Unassembled WGS sequence"/>
</dbReference>
<evidence type="ECO:0000313" key="2">
    <source>
        <dbReference type="Proteomes" id="UP000008063"/>
    </source>
</evidence>
<name>F8QIB3_SERL3</name>
<sequence>YWQHFCKLVKGICLANQHQITQQDLKDIYMSLLDFVQGFETLYYQCRPDCLHFI</sequence>
<feature type="non-terminal residue" evidence="1">
    <location>
        <position position="1"/>
    </location>
</feature>
<protein>
    <submittedName>
        <fullName evidence="1">Uncharacterized protein</fullName>
    </submittedName>
</protein>
<organism evidence="2">
    <name type="scientific">Serpula lacrymans var. lacrymans (strain S7.3)</name>
    <name type="common">Dry rot fungus</name>
    <dbReference type="NCBI Taxonomy" id="936435"/>
    <lineage>
        <taxon>Eukaryota</taxon>
        <taxon>Fungi</taxon>
        <taxon>Dikarya</taxon>
        <taxon>Basidiomycota</taxon>
        <taxon>Agaricomycotina</taxon>
        <taxon>Agaricomycetes</taxon>
        <taxon>Agaricomycetidae</taxon>
        <taxon>Boletales</taxon>
        <taxon>Coniophorineae</taxon>
        <taxon>Serpulaceae</taxon>
        <taxon>Serpula</taxon>
    </lineage>
</organism>
<keyword evidence="2" id="KW-1185">Reference proteome</keyword>
<dbReference type="HOGENOM" id="CLU_3056246_0_0_1"/>
<reference evidence="2" key="1">
    <citation type="journal article" date="2011" name="Science">
        <title>The plant cell wall-decomposing machinery underlies the functional diversity of forest fungi.</title>
        <authorList>
            <person name="Eastwood D.C."/>
            <person name="Floudas D."/>
            <person name="Binder M."/>
            <person name="Majcherczyk A."/>
            <person name="Schneider P."/>
            <person name="Aerts A."/>
            <person name="Asiegbu F.O."/>
            <person name="Baker S.E."/>
            <person name="Barry K."/>
            <person name="Bendiksby M."/>
            <person name="Blumentritt M."/>
            <person name="Coutinho P.M."/>
            <person name="Cullen D."/>
            <person name="de Vries R.P."/>
            <person name="Gathman A."/>
            <person name="Goodell B."/>
            <person name="Henrissat B."/>
            <person name="Ihrmark K."/>
            <person name="Kauserud H."/>
            <person name="Kohler A."/>
            <person name="LaButti K."/>
            <person name="Lapidus A."/>
            <person name="Lavin J.L."/>
            <person name="Lee Y.-H."/>
            <person name="Lindquist E."/>
            <person name="Lilly W."/>
            <person name="Lucas S."/>
            <person name="Morin E."/>
            <person name="Murat C."/>
            <person name="Oguiza J.A."/>
            <person name="Park J."/>
            <person name="Pisabarro A.G."/>
            <person name="Riley R."/>
            <person name="Rosling A."/>
            <person name="Salamov A."/>
            <person name="Schmidt O."/>
            <person name="Schmutz J."/>
            <person name="Skrede I."/>
            <person name="Stenlid J."/>
            <person name="Wiebenga A."/>
            <person name="Xie X."/>
            <person name="Kuees U."/>
            <person name="Hibbett D.S."/>
            <person name="Hoffmeister D."/>
            <person name="Hoegberg N."/>
            <person name="Martin F."/>
            <person name="Grigoriev I.V."/>
            <person name="Watkinson S.C."/>
        </authorList>
    </citation>
    <scope>NUCLEOTIDE SEQUENCE [LARGE SCALE GENOMIC DNA]</scope>
    <source>
        <strain evidence="2">strain S7.3</strain>
    </source>
</reference>